<gene>
    <name evidence="9" type="ORF">DFQ45_10955</name>
</gene>
<dbReference type="InterPro" id="IPR032807">
    <property type="entry name" value="GNVR"/>
</dbReference>
<proteinExistence type="predicted"/>
<organism evidence="9 10">
    <name type="scientific">Thiopseudomonas denitrificans</name>
    <dbReference type="NCBI Taxonomy" id="1501432"/>
    <lineage>
        <taxon>Bacteria</taxon>
        <taxon>Pseudomonadati</taxon>
        <taxon>Pseudomonadota</taxon>
        <taxon>Gammaproteobacteria</taxon>
        <taxon>Pseudomonadales</taxon>
        <taxon>Pseudomonadaceae</taxon>
        <taxon>Thiopseudomonas</taxon>
    </lineage>
</organism>
<dbReference type="PANTHER" id="PTHR32309">
    <property type="entry name" value="TYROSINE-PROTEIN KINASE"/>
    <property type="match status" value="1"/>
</dbReference>
<dbReference type="Pfam" id="PF02706">
    <property type="entry name" value="Wzz"/>
    <property type="match status" value="1"/>
</dbReference>
<feature type="domain" description="Tyrosine-protein kinase G-rich" evidence="8">
    <location>
        <begin position="378"/>
        <end position="416"/>
    </location>
</feature>
<dbReference type="Gene3D" id="3.30.1890.10">
    <property type="entry name" value="FepE-like"/>
    <property type="match status" value="2"/>
</dbReference>
<keyword evidence="10" id="KW-1185">Reference proteome</keyword>
<dbReference type="SUPFAM" id="SSF160355">
    <property type="entry name" value="Bacterial polysaccharide co-polymerase-like"/>
    <property type="match status" value="2"/>
</dbReference>
<dbReference type="RefSeq" id="WP_101497061.1">
    <property type="nucleotide sequence ID" value="NZ_LNJZ01000008.1"/>
</dbReference>
<feature type="transmembrane region" description="Helical" evidence="6">
    <location>
        <begin position="30"/>
        <end position="49"/>
    </location>
</feature>
<comment type="subcellular location">
    <subcellularLocation>
        <location evidence="1">Cell membrane</location>
        <topology evidence="1">Multi-pass membrane protein</topology>
    </subcellularLocation>
</comment>
<evidence type="ECO:0000259" key="7">
    <source>
        <dbReference type="Pfam" id="PF02706"/>
    </source>
</evidence>
<dbReference type="AlphaFoldDB" id="A0A4R6TV45"/>
<dbReference type="EMBL" id="SNYK01000009">
    <property type="protein sequence ID" value="TDQ37056.1"/>
    <property type="molecule type" value="Genomic_DNA"/>
</dbReference>
<dbReference type="InterPro" id="IPR050445">
    <property type="entry name" value="Bact_polysacc_biosynth/exp"/>
</dbReference>
<sequence>MNQPAPTQPAIHDDEIDLFELAQDIWREKVLVVIVGAVVTLAALVYALLATPVYQATSILRPAQIKDLDELNSSKVYKLSPDEALNRVGAALESYDVRFDFFRSNLELFGPLIHDNRTLEQNFEALNKNVRLLQPDAKKSDGFSKFVGLQLEYPGGLDGSGIVNKLVRHAIDTERGRLESDLEIVIKNRLETINKQLTELRTGYTTEKEAKIAQLTESDRLKELKLKDELEAIRQTLTIKRANRIKQLDEAIGIAASLGIKKPSTPSGLGVSEARVSGSVIKTEVNNQQLPLYFMGTDALQAEKDILLARESDDFTSSRIVEILQELKLLEHNRQIEILKNRDNEDLFLDELAEKRREIARLKNISLNLDQLRLVQTDQLATQSLAPIKPKKTLIVAVGVALGGMLGIFAALVRSAIRKRKSRQD</sequence>
<evidence type="ECO:0000256" key="5">
    <source>
        <dbReference type="ARBA" id="ARBA00023136"/>
    </source>
</evidence>
<evidence type="ECO:0000313" key="9">
    <source>
        <dbReference type="EMBL" id="TDQ37056.1"/>
    </source>
</evidence>
<evidence type="ECO:0000256" key="1">
    <source>
        <dbReference type="ARBA" id="ARBA00004651"/>
    </source>
</evidence>
<keyword evidence="4 6" id="KW-1133">Transmembrane helix</keyword>
<keyword evidence="2" id="KW-1003">Cell membrane</keyword>
<evidence type="ECO:0000256" key="4">
    <source>
        <dbReference type="ARBA" id="ARBA00022989"/>
    </source>
</evidence>
<evidence type="ECO:0000256" key="2">
    <source>
        <dbReference type="ARBA" id="ARBA00022475"/>
    </source>
</evidence>
<accession>A0A4R6TV45</accession>
<name>A0A4R6TV45_9GAMM</name>
<dbReference type="PANTHER" id="PTHR32309:SF13">
    <property type="entry name" value="FERRIC ENTEROBACTIN TRANSPORT PROTEIN FEPE"/>
    <property type="match status" value="1"/>
</dbReference>
<evidence type="ECO:0000256" key="6">
    <source>
        <dbReference type="SAM" id="Phobius"/>
    </source>
</evidence>
<feature type="transmembrane region" description="Helical" evidence="6">
    <location>
        <begin position="394"/>
        <end position="413"/>
    </location>
</feature>
<evidence type="ECO:0000256" key="3">
    <source>
        <dbReference type="ARBA" id="ARBA00022692"/>
    </source>
</evidence>
<keyword evidence="3 6" id="KW-0812">Transmembrane</keyword>
<dbReference type="Proteomes" id="UP000294575">
    <property type="component" value="Unassembled WGS sequence"/>
</dbReference>
<evidence type="ECO:0000313" key="10">
    <source>
        <dbReference type="Proteomes" id="UP000294575"/>
    </source>
</evidence>
<dbReference type="Pfam" id="PF13807">
    <property type="entry name" value="GNVR"/>
    <property type="match status" value="1"/>
</dbReference>
<dbReference type="InterPro" id="IPR003856">
    <property type="entry name" value="LPS_length_determ_N"/>
</dbReference>
<comment type="caution">
    <text evidence="9">The sequence shown here is derived from an EMBL/GenBank/DDBJ whole genome shotgun (WGS) entry which is preliminary data.</text>
</comment>
<evidence type="ECO:0000259" key="8">
    <source>
        <dbReference type="Pfam" id="PF13807"/>
    </source>
</evidence>
<reference evidence="9 10" key="1">
    <citation type="submission" date="2019-03" db="EMBL/GenBank/DDBJ databases">
        <title>Genomic Encyclopedia of Type Strains, Phase IV (KMG-IV): sequencing the most valuable type-strain genomes for metagenomic binning, comparative biology and taxonomic classification.</title>
        <authorList>
            <person name="Goeker M."/>
        </authorList>
    </citation>
    <scope>NUCLEOTIDE SEQUENCE [LARGE SCALE GENOMIC DNA]</scope>
    <source>
        <strain evidence="9 10">DSM 28679</strain>
    </source>
</reference>
<dbReference type="GO" id="GO:0004713">
    <property type="term" value="F:protein tyrosine kinase activity"/>
    <property type="evidence" value="ECO:0007669"/>
    <property type="project" value="TreeGrafter"/>
</dbReference>
<keyword evidence="5 6" id="KW-0472">Membrane</keyword>
<feature type="domain" description="Polysaccharide chain length determinant N-terminal" evidence="7">
    <location>
        <begin position="14"/>
        <end position="77"/>
    </location>
</feature>
<dbReference type="GO" id="GO:0005886">
    <property type="term" value="C:plasma membrane"/>
    <property type="evidence" value="ECO:0007669"/>
    <property type="project" value="UniProtKB-SubCell"/>
</dbReference>
<protein>
    <submittedName>
        <fullName evidence="9">LPS O-antigen subunit length determinant protein (WzzB/FepE family)</fullName>
    </submittedName>
</protein>
<dbReference type="OrthoDB" id="7028163at2"/>